<gene>
    <name evidence="1" type="ORF">HO173_003699</name>
</gene>
<dbReference type="RefSeq" id="XP_037167379.1">
    <property type="nucleotide sequence ID" value="XM_037305624.1"/>
</dbReference>
<evidence type="ECO:0000313" key="2">
    <source>
        <dbReference type="Proteomes" id="UP000578531"/>
    </source>
</evidence>
<keyword evidence="2" id="KW-1185">Reference proteome</keyword>
<accession>A0A8H6L773</accession>
<name>A0A8H6L773_9LECA</name>
<evidence type="ECO:0000313" key="1">
    <source>
        <dbReference type="EMBL" id="KAF6238065.1"/>
    </source>
</evidence>
<dbReference type="GeneID" id="59285365"/>
<dbReference type="EMBL" id="JACCJC010000011">
    <property type="protein sequence ID" value="KAF6238065.1"/>
    <property type="molecule type" value="Genomic_DNA"/>
</dbReference>
<protein>
    <submittedName>
        <fullName evidence="1">Uncharacterized protein</fullName>
    </submittedName>
</protein>
<sequence>MNPGGAVSPFLSRFPSLGDLCTFYPYGLGYECLPDGQLVFRLLPSLMIRGPPSSAYLRSQCQYSRHCVELGPDDPDRTTPERPAFVADGGQGVVGPVSVQPSAPQCTAPTFLTQEDYTPDYEHRYWCDEFWLGEPAYQDCLRALDEFDILEDDEDESSTAAFLAIGERASYIALYGEDPLGQEGIYQLPVVKTNGSCSIAVARTIYTRHLFHSEYWSVLQGNANGMVELCVKTQGIGGWHETSSVGCTRLS</sequence>
<comment type="caution">
    <text evidence="1">The sequence shown here is derived from an EMBL/GenBank/DDBJ whole genome shotgun (WGS) entry which is preliminary data.</text>
</comment>
<organism evidence="1 2">
    <name type="scientific">Letharia columbiana</name>
    <dbReference type="NCBI Taxonomy" id="112416"/>
    <lineage>
        <taxon>Eukaryota</taxon>
        <taxon>Fungi</taxon>
        <taxon>Dikarya</taxon>
        <taxon>Ascomycota</taxon>
        <taxon>Pezizomycotina</taxon>
        <taxon>Lecanoromycetes</taxon>
        <taxon>OSLEUM clade</taxon>
        <taxon>Lecanoromycetidae</taxon>
        <taxon>Lecanorales</taxon>
        <taxon>Lecanorineae</taxon>
        <taxon>Parmeliaceae</taxon>
        <taxon>Letharia</taxon>
    </lineage>
</organism>
<dbReference type="AlphaFoldDB" id="A0A8H6L773"/>
<proteinExistence type="predicted"/>
<reference evidence="1 2" key="1">
    <citation type="journal article" date="2020" name="Genomics">
        <title>Complete, high-quality genomes from long-read metagenomic sequencing of two wolf lichen thalli reveals enigmatic genome architecture.</title>
        <authorList>
            <person name="McKenzie S.K."/>
            <person name="Walston R.F."/>
            <person name="Allen J.L."/>
        </authorList>
    </citation>
    <scope>NUCLEOTIDE SEQUENCE [LARGE SCALE GENOMIC DNA]</scope>
    <source>
        <strain evidence="1">WasteWater2</strain>
    </source>
</reference>
<dbReference type="Proteomes" id="UP000578531">
    <property type="component" value="Unassembled WGS sequence"/>
</dbReference>